<dbReference type="Pfam" id="PF13450">
    <property type="entry name" value="NAD_binding_8"/>
    <property type="match status" value="1"/>
</dbReference>
<comment type="caution">
    <text evidence="9">The sequence shown here is derived from an EMBL/GenBank/DDBJ whole genome shotgun (WGS) entry which is preliminary data.</text>
</comment>
<organism evidence="9 10">
    <name type="scientific">Adineta steineri</name>
    <dbReference type="NCBI Taxonomy" id="433720"/>
    <lineage>
        <taxon>Eukaryota</taxon>
        <taxon>Metazoa</taxon>
        <taxon>Spiralia</taxon>
        <taxon>Gnathifera</taxon>
        <taxon>Rotifera</taxon>
        <taxon>Eurotatoria</taxon>
        <taxon>Bdelloidea</taxon>
        <taxon>Adinetida</taxon>
        <taxon>Adinetidae</taxon>
        <taxon>Adineta</taxon>
    </lineage>
</organism>
<feature type="transmembrane region" description="Helical" evidence="8">
    <location>
        <begin position="95"/>
        <end position="114"/>
    </location>
</feature>
<evidence type="ECO:0008006" key="11">
    <source>
        <dbReference type="Google" id="ProtNLM"/>
    </source>
</evidence>
<evidence type="ECO:0000256" key="4">
    <source>
        <dbReference type="ARBA" id="ARBA00022827"/>
    </source>
</evidence>
<evidence type="ECO:0000256" key="8">
    <source>
        <dbReference type="SAM" id="Phobius"/>
    </source>
</evidence>
<proteinExistence type="inferred from homology"/>
<dbReference type="EMBL" id="CAJOAZ010023949">
    <property type="protein sequence ID" value="CAF4380082.1"/>
    <property type="molecule type" value="Genomic_DNA"/>
</dbReference>
<reference evidence="9" key="1">
    <citation type="submission" date="2021-02" db="EMBL/GenBank/DDBJ databases">
        <authorList>
            <person name="Nowell W R."/>
        </authorList>
    </citation>
    <scope>NUCLEOTIDE SEQUENCE</scope>
</reference>
<evidence type="ECO:0000313" key="10">
    <source>
        <dbReference type="Proteomes" id="UP000663844"/>
    </source>
</evidence>
<keyword evidence="8" id="KW-0472">Membrane</keyword>
<dbReference type="InterPro" id="IPR050775">
    <property type="entry name" value="FAD-binding_Monooxygenases"/>
</dbReference>
<dbReference type="Gene3D" id="3.50.50.60">
    <property type="entry name" value="FAD/NAD(P)-binding domain"/>
    <property type="match status" value="1"/>
</dbReference>
<evidence type="ECO:0000256" key="1">
    <source>
        <dbReference type="ARBA" id="ARBA00001974"/>
    </source>
</evidence>
<sequence length="116" mass="13438">MESLTQNKKFHFDAIVIGAGFGGLYSLYKLRNDLGLNVRGFEKGNGVGGTWYWNRYPGALSDSESYVYCYSFDKKLLQDWNFDTRYIRQPEVLTYLNYAAVMSVLNSMSLRILYRS</sequence>
<feature type="transmembrane region" description="Helical" evidence="8">
    <location>
        <begin position="12"/>
        <end position="28"/>
    </location>
</feature>
<keyword evidence="4" id="KW-0274">FAD</keyword>
<comment type="similarity">
    <text evidence="2">Belongs to the FAD-binding monooxygenase family.</text>
</comment>
<evidence type="ECO:0000256" key="5">
    <source>
        <dbReference type="ARBA" id="ARBA00022857"/>
    </source>
</evidence>
<keyword evidence="7" id="KW-0503">Monooxygenase</keyword>
<name>A0A820MUK3_9BILA</name>
<comment type="cofactor">
    <cofactor evidence="1">
        <name>FAD</name>
        <dbReference type="ChEBI" id="CHEBI:57692"/>
    </cofactor>
</comment>
<keyword evidence="5" id="KW-0521">NADP</keyword>
<dbReference type="PANTHER" id="PTHR43098">
    <property type="entry name" value="L-ORNITHINE N(5)-MONOOXYGENASE-RELATED"/>
    <property type="match status" value="1"/>
</dbReference>
<protein>
    <recommendedName>
        <fullName evidence="11">Cyclohexanone monooxygenase</fullName>
    </recommendedName>
</protein>
<evidence type="ECO:0000256" key="3">
    <source>
        <dbReference type="ARBA" id="ARBA00022630"/>
    </source>
</evidence>
<keyword evidence="8" id="KW-1133">Transmembrane helix</keyword>
<evidence type="ECO:0000256" key="7">
    <source>
        <dbReference type="ARBA" id="ARBA00023033"/>
    </source>
</evidence>
<evidence type="ECO:0000256" key="6">
    <source>
        <dbReference type="ARBA" id="ARBA00023002"/>
    </source>
</evidence>
<dbReference type="InterPro" id="IPR036188">
    <property type="entry name" value="FAD/NAD-bd_sf"/>
</dbReference>
<keyword evidence="3" id="KW-0285">Flavoprotein</keyword>
<keyword evidence="6" id="KW-0560">Oxidoreductase</keyword>
<keyword evidence="8" id="KW-0812">Transmembrane</keyword>
<dbReference type="Proteomes" id="UP000663844">
    <property type="component" value="Unassembled WGS sequence"/>
</dbReference>
<gene>
    <name evidence="9" type="ORF">OXD698_LOCUS50327</name>
</gene>
<dbReference type="GO" id="GO:0004497">
    <property type="term" value="F:monooxygenase activity"/>
    <property type="evidence" value="ECO:0007669"/>
    <property type="project" value="UniProtKB-KW"/>
</dbReference>
<dbReference type="PANTHER" id="PTHR43098:SF3">
    <property type="entry name" value="L-ORNITHINE N(5)-MONOOXYGENASE-RELATED"/>
    <property type="match status" value="1"/>
</dbReference>
<feature type="non-terminal residue" evidence="9">
    <location>
        <position position="116"/>
    </location>
</feature>
<dbReference type="AlphaFoldDB" id="A0A820MUK3"/>
<dbReference type="SUPFAM" id="SSF51905">
    <property type="entry name" value="FAD/NAD(P)-binding domain"/>
    <property type="match status" value="1"/>
</dbReference>
<evidence type="ECO:0000313" key="9">
    <source>
        <dbReference type="EMBL" id="CAF4380082.1"/>
    </source>
</evidence>
<accession>A0A820MUK3</accession>
<evidence type="ECO:0000256" key="2">
    <source>
        <dbReference type="ARBA" id="ARBA00010139"/>
    </source>
</evidence>